<dbReference type="EMBL" id="AOGY02000072">
    <property type="protein sequence ID" value="EMY68269.1"/>
    <property type="molecule type" value="Genomic_DNA"/>
</dbReference>
<evidence type="ECO:0000313" key="2">
    <source>
        <dbReference type="Proteomes" id="UP000012227"/>
    </source>
</evidence>
<organism evidence="1 2">
    <name type="scientific">Leptospira vanthielii serovar Holland str. Waz Holland = ATCC 700522</name>
    <dbReference type="NCBI Taxonomy" id="1218591"/>
    <lineage>
        <taxon>Bacteria</taxon>
        <taxon>Pseudomonadati</taxon>
        <taxon>Spirochaetota</taxon>
        <taxon>Spirochaetia</taxon>
        <taxon>Leptospirales</taxon>
        <taxon>Leptospiraceae</taxon>
        <taxon>Leptospira</taxon>
    </lineage>
</organism>
<name>N1VWB1_9LEPT</name>
<sequence>MLGIRRLVCQYSRKSKETSPTFVIFFLSNTLCKRSEMRTHPKG</sequence>
<proteinExistence type="predicted"/>
<protein>
    <submittedName>
        <fullName evidence="1">Uncharacterized protein</fullName>
    </submittedName>
</protein>
<reference evidence="1 2" key="1">
    <citation type="submission" date="2013-03" db="EMBL/GenBank/DDBJ databases">
        <authorList>
            <person name="Harkins D.M."/>
            <person name="Durkin A.S."/>
            <person name="Brinkac L.M."/>
            <person name="Haft D.H."/>
            <person name="Selengut J.D."/>
            <person name="Sanka R."/>
            <person name="DePew J."/>
            <person name="Purushe J."/>
            <person name="Galloway R.L."/>
            <person name="Vinetz J.M."/>
            <person name="Sutton G.G."/>
            <person name="Nierman W.C."/>
            <person name="Fouts D.E."/>
        </authorList>
    </citation>
    <scope>NUCLEOTIDE SEQUENCE [LARGE SCALE GENOMIC DNA]</scope>
    <source>
        <strain evidence="1 2">Waz Holland</strain>
    </source>
</reference>
<gene>
    <name evidence="1" type="ORF">LEP1GSC199_0819</name>
</gene>
<dbReference type="Proteomes" id="UP000012227">
    <property type="component" value="Unassembled WGS sequence"/>
</dbReference>
<accession>N1VWB1</accession>
<dbReference type="AlphaFoldDB" id="N1VWB1"/>
<comment type="caution">
    <text evidence="1">The sequence shown here is derived from an EMBL/GenBank/DDBJ whole genome shotgun (WGS) entry which is preliminary data.</text>
</comment>
<evidence type="ECO:0000313" key="1">
    <source>
        <dbReference type="EMBL" id="EMY68269.1"/>
    </source>
</evidence>